<protein>
    <submittedName>
        <fullName evidence="1">Uncharacterized protein</fullName>
    </submittedName>
</protein>
<organism evidence="1 2">
    <name type="scientific">Brucella intermedia</name>
    <dbReference type="NCBI Taxonomy" id="94625"/>
    <lineage>
        <taxon>Bacteria</taxon>
        <taxon>Pseudomonadati</taxon>
        <taxon>Pseudomonadota</taxon>
        <taxon>Alphaproteobacteria</taxon>
        <taxon>Hyphomicrobiales</taxon>
        <taxon>Brucellaceae</taxon>
        <taxon>Brucella/Ochrobactrum group</taxon>
        <taxon>Brucella</taxon>
    </lineage>
</organism>
<dbReference type="Proteomes" id="UP000551563">
    <property type="component" value="Unassembled WGS sequence"/>
</dbReference>
<dbReference type="EMBL" id="DUMN01000159">
    <property type="protein sequence ID" value="HHV67021.1"/>
    <property type="molecule type" value="Genomic_DNA"/>
</dbReference>
<evidence type="ECO:0000313" key="2">
    <source>
        <dbReference type="Proteomes" id="UP000551563"/>
    </source>
</evidence>
<gene>
    <name evidence="1" type="ORF">GXX48_05175</name>
</gene>
<evidence type="ECO:0000313" key="1">
    <source>
        <dbReference type="EMBL" id="HHV67021.1"/>
    </source>
</evidence>
<name>A0A7V6P9V0_9HYPH</name>
<reference evidence="1 2" key="1">
    <citation type="journal article" date="2020" name="Biotechnol. Biofuels">
        <title>New insights from the biogas microbiome by comprehensive genome-resolved metagenomics of nearly 1600 species originating from multiple anaerobic digesters.</title>
        <authorList>
            <person name="Campanaro S."/>
            <person name="Treu L."/>
            <person name="Rodriguez-R L.M."/>
            <person name="Kovalovszki A."/>
            <person name="Ziels R.M."/>
            <person name="Maus I."/>
            <person name="Zhu X."/>
            <person name="Kougias P.G."/>
            <person name="Basile A."/>
            <person name="Luo G."/>
            <person name="Schluter A."/>
            <person name="Konstantinidis K.T."/>
            <person name="Angelidaki I."/>
        </authorList>
    </citation>
    <scope>NUCLEOTIDE SEQUENCE [LARGE SCALE GENOMIC DNA]</scope>
    <source>
        <strain evidence="1">AS04akNAM_66</strain>
    </source>
</reference>
<accession>A0A7V6P9V0</accession>
<comment type="caution">
    <text evidence="1">The sequence shown here is derived from an EMBL/GenBank/DDBJ whole genome shotgun (WGS) entry which is preliminary data.</text>
</comment>
<dbReference type="AlphaFoldDB" id="A0A7V6P9V0"/>
<sequence length="63" mass="6899">MRKGTNKTRKYRLCRSSAIFIIKTPGKGAAGMPATQIQKLAADYRQKGITKPYQGQAVDNSIA</sequence>
<proteinExistence type="predicted"/>